<reference evidence="1" key="1">
    <citation type="submission" date="2023-03" db="EMBL/GenBank/DDBJ databases">
        <title>Massive genome expansion in bonnet fungi (Mycena s.s.) driven by repeated elements and novel gene families across ecological guilds.</title>
        <authorList>
            <consortium name="Lawrence Berkeley National Laboratory"/>
            <person name="Harder C.B."/>
            <person name="Miyauchi S."/>
            <person name="Viragh M."/>
            <person name="Kuo A."/>
            <person name="Thoen E."/>
            <person name="Andreopoulos B."/>
            <person name="Lu D."/>
            <person name="Skrede I."/>
            <person name="Drula E."/>
            <person name="Henrissat B."/>
            <person name="Morin E."/>
            <person name="Kohler A."/>
            <person name="Barry K."/>
            <person name="LaButti K."/>
            <person name="Morin E."/>
            <person name="Salamov A."/>
            <person name="Lipzen A."/>
            <person name="Mereny Z."/>
            <person name="Hegedus B."/>
            <person name="Baldrian P."/>
            <person name="Stursova M."/>
            <person name="Weitz H."/>
            <person name="Taylor A."/>
            <person name="Grigoriev I.V."/>
            <person name="Nagy L.G."/>
            <person name="Martin F."/>
            <person name="Kauserud H."/>
        </authorList>
    </citation>
    <scope>NUCLEOTIDE SEQUENCE</scope>
    <source>
        <strain evidence="1">9284</strain>
    </source>
</reference>
<comment type="caution">
    <text evidence="1">The sequence shown here is derived from an EMBL/GenBank/DDBJ whole genome shotgun (WGS) entry which is preliminary data.</text>
</comment>
<organism evidence="1 2">
    <name type="scientific">Roridomyces roridus</name>
    <dbReference type="NCBI Taxonomy" id="1738132"/>
    <lineage>
        <taxon>Eukaryota</taxon>
        <taxon>Fungi</taxon>
        <taxon>Dikarya</taxon>
        <taxon>Basidiomycota</taxon>
        <taxon>Agaricomycotina</taxon>
        <taxon>Agaricomycetes</taxon>
        <taxon>Agaricomycetidae</taxon>
        <taxon>Agaricales</taxon>
        <taxon>Marasmiineae</taxon>
        <taxon>Mycenaceae</taxon>
        <taxon>Roridomyces</taxon>
    </lineage>
</organism>
<dbReference type="AlphaFoldDB" id="A0AAD7CB41"/>
<name>A0AAD7CB41_9AGAR</name>
<evidence type="ECO:0000313" key="1">
    <source>
        <dbReference type="EMBL" id="KAJ7643805.1"/>
    </source>
</evidence>
<dbReference type="Proteomes" id="UP001221142">
    <property type="component" value="Unassembled WGS sequence"/>
</dbReference>
<sequence length="242" mass="27364">MANHRAILRILTNGSFGIRKSAGNFIAKRADYHGLLPHNAGDVSSSFDLSRRNALDARGYLHINQSYLLQVPHLSRNHCSQAGFEHIVPEPDFPSFSTNGFVYQLLRSDNKNYQYSPGILDVRDVARVHIAGLHPLTKDHPKRVPVASPFQADPRDAIKYIADERPELRVRLADPSTVPVWPTYKLDVDLRPVEKAFGTKLDSYKTWKETILDAIDWFVGIEKQWKSKGLEVEVPTTLPVSK</sequence>
<evidence type="ECO:0000313" key="2">
    <source>
        <dbReference type="Proteomes" id="UP001221142"/>
    </source>
</evidence>
<proteinExistence type="predicted"/>
<protein>
    <submittedName>
        <fullName evidence="1">Uncharacterized protein</fullName>
    </submittedName>
</protein>
<accession>A0AAD7CB41</accession>
<keyword evidence="2" id="KW-1185">Reference proteome</keyword>
<dbReference type="Gene3D" id="3.40.50.720">
    <property type="entry name" value="NAD(P)-binding Rossmann-like Domain"/>
    <property type="match status" value="1"/>
</dbReference>
<dbReference type="EMBL" id="JARKIF010000003">
    <property type="protein sequence ID" value="KAJ7643805.1"/>
    <property type="molecule type" value="Genomic_DNA"/>
</dbReference>
<gene>
    <name evidence="1" type="ORF">FB45DRAFT_1020624</name>
</gene>